<protein>
    <recommendedName>
        <fullName evidence="3">DUF4222 domain-containing protein</fullName>
    </recommendedName>
</protein>
<evidence type="ECO:0000313" key="1">
    <source>
        <dbReference type="EMBL" id="SPY93814.1"/>
    </source>
</evidence>
<gene>
    <name evidence="1" type="ORF">NCTC10975_00139</name>
</gene>
<name>A0A2X2BF92_PROMI</name>
<proteinExistence type="predicted"/>
<evidence type="ECO:0008006" key="3">
    <source>
        <dbReference type="Google" id="ProtNLM"/>
    </source>
</evidence>
<reference evidence="1 2" key="1">
    <citation type="submission" date="2018-06" db="EMBL/GenBank/DDBJ databases">
        <authorList>
            <consortium name="Pathogen Informatics"/>
            <person name="Doyle S."/>
        </authorList>
    </citation>
    <scope>NUCLEOTIDE SEQUENCE [LARGE SCALE GENOMIC DNA]</scope>
    <source>
        <strain evidence="1 2">NCTC10975</strain>
    </source>
</reference>
<organism evidence="1 2">
    <name type="scientific">Proteus mirabilis</name>
    <dbReference type="NCBI Taxonomy" id="584"/>
    <lineage>
        <taxon>Bacteria</taxon>
        <taxon>Pseudomonadati</taxon>
        <taxon>Pseudomonadota</taxon>
        <taxon>Gammaproteobacteria</taxon>
        <taxon>Enterobacterales</taxon>
        <taxon>Morganellaceae</taxon>
        <taxon>Proteus</taxon>
    </lineage>
</organism>
<dbReference type="AlphaFoldDB" id="A0A2X2BF92"/>
<sequence>MRNPQPNDFYTHKNNSETVKVLSVQFNRVTFQRDGFDNPVIVPLSQFSNEYIYSGRA</sequence>
<dbReference type="InterPro" id="IPR025317">
    <property type="entry name" value="DUF4222"/>
</dbReference>
<dbReference type="Pfam" id="PF13973">
    <property type="entry name" value="DUF4222"/>
    <property type="match status" value="1"/>
</dbReference>
<dbReference type="EMBL" id="UAUE01000001">
    <property type="protein sequence ID" value="SPY93814.1"/>
    <property type="molecule type" value="Genomic_DNA"/>
</dbReference>
<dbReference type="Proteomes" id="UP000251485">
    <property type="component" value="Unassembled WGS sequence"/>
</dbReference>
<accession>A0A2X2BF92</accession>
<dbReference type="RefSeq" id="WP_151252795.1">
    <property type="nucleotide sequence ID" value="NZ_CP044134.1"/>
</dbReference>
<evidence type="ECO:0000313" key="2">
    <source>
        <dbReference type="Proteomes" id="UP000251485"/>
    </source>
</evidence>